<dbReference type="PRINTS" id="PR00081">
    <property type="entry name" value="GDHRDH"/>
</dbReference>
<reference evidence="3" key="1">
    <citation type="submission" date="2021-04" db="EMBL/GenBank/DDBJ databases">
        <title>Microbacterium tenobrionis sp. nov. and Microbacterium allomyrinae sp. nov., isolated from larvae of Tenobrio molitor and Allomyrina dichotoma, respectively.</title>
        <authorList>
            <person name="Lee S.D."/>
        </authorList>
    </citation>
    <scope>NUCLEOTIDE SEQUENCE</scope>
    <source>
        <strain evidence="3">BWT-G7</strain>
    </source>
</reference>
<organism evidence="3 4">
    <name type="scientific">Microbacterium allomyrinae</name>
    <dbReference type="NCBI Taxonomy" id="2830666"/>
    <lineage>
        <taxon>Bacteria</taxon>
        <taxon>Bacillati</taxon>
        <taxon>Actinomycetota</taxon>
        <taxon>Actinomycetes</taxon>
        <taxon>Micrococcales</taxon>
        <taxon>Microbacteriaceae</taxon>
        <taxon>Microbacterium</taxon>
    </lineage>
</organism>
<evidence type="ECO:0000256" key="2">
    <source>
        <dbReference type="ARBA" id="ARBA00023002"/>
    </source>
</evidence>
<dbReference type="InterPro" id="IPR020904">
    <property type="entry name" value="Sc_DH/Rdtase_CS"/>
</dbReference>
<evidence type="ECO:0000256" key="1">
    <source>
        <dbReference type="ARBA" id="ARBA00006484"/>
    </source>
</evidence>
<keyword evidence="2" id="KW-0560">Oxidoreductase</keyword>
<protein>
    <submittedName>
        <fullName evidence="3">SDR family oxidoreductase</fullName>
    </submittedName>
</protein>
<dbReference type="CDD" id="cd05233">
    <property type="entry name" value="SDR_c"/>
    <property type="match status" value="1"/>
</dbReference>
<keyword evidence="4" id="KW-1185">Reference proteome</keyword>
<dbReference type="PANTHER" id="PTHR43477:SF1">
    <property type="entry name" value="DIHYDROANTICAPSIN 7-DEHYDROGENASE"/>
    <property type="match status" value="1"/>
</dbReference>
<dbReference type="InterPro" id="IPR002347">
    <property type="entry name" value="SDR_fam"/>
</dbReference>
<comment type="caution">
    <text evidence="3">The sequence shown here is derived from an EMBL/GenBank/DDBJ whole genome shotgun (WGS) entry which is preliminary data.</text>
</comment>
<dbReference type="GO" id="GO:0016491">
    <property type="term" value="F:oxidoreductase activity"/>
    <property type="evidence" value="ECO:0007669"/>
    <property type="project" value="UniProtKB-KW"/>
</dbReference>
<dbReference type="AlphaFoldDB" id="A0A9X1LTA6"/>
<accession>A0A9X1LTA6</accession>
<dbReference type="Proteomes" id="UP001139354">
    <property type="component" value="Unassembled WGS sequence"/>
</dbReference>
<dbReference type="Pfam" id="PF13561">
    <property type="entry name" value="adh_short_C2"/>
    <property type="match status" value="1"/>
</dbReference>
<evidence type="ECO:0000313" key="4">
    <source>
        <dbReference type="Proteomes" id="UP001139354"/>
    </source>
</evidence>
<proteinExistence type="inferred from homology"/>
<dbReference type="PANTHER" id="PTHR43477">
    <property type="entry name" value="DIHYDROANTICAPSIN 7-DEHYDROGENASE"/>
    <property type="match status" value="1"/>
</dbReference>
<dbReference type="InterPro" id="IPR036291">
    <property type="entry name" value="NAD(P)-bd_dom_sf"/>
</dbReference>
<dbReference type="EMBL" id="JAGTTN010000001">
    <property type="protein sequence ID" value="MCC2031569.1"/>
    <property type="molecule type" value="Genomic_DNA"/>
</dbReference>
<gene>
    <name evidence="3" type="ORF">KEC57_05150</name>
</gene>
<dbReference type="PRINTS" id="PR00080">
    <property type="entry name" value="SDRFAMILY"/>
</dbReference>
<dbReference type="RefSeq" id="WP_229383447.1">
    <property type="nucleotide sequence ID" value="NZ_JAGTTN010000001.1"/>
</dbReference>
<comment type="similarity">
    <text evidence="1">Belongs to the short-chain dehydrogenases/reductases (SDR) family.</text>
</comment>
<name>A0A9X1LTA6_9MICO</name>
<dbReference type="PROSITE" id="PS00061">
    <property type="entry name" value="ADH_SHORT"/>
    <property type="match status" value="1"/>
</dbReference>
<sequence length="247" mass="25473">MTSSERTAVVTGGASGIGAAIAARLIDQGLRVVIADRSASVVAVAERLGAEPMLLDVGNQRDLDRAAEIERVDVLVNSAAVPADVPPDAVDIGVTMSRVLDVNVIGISRVVACFLPHLRRSPSARILNIGSVQGLAAGAGGSAYATSKGAVHALTRALAVDLAASGILVNALAPGFVDTPMALLADGRSEYDTDWFQTVYVEHARIPLRRPARPEEIAVAASFLVSEANTYITGAVLPVDGGLLATF</sequence>
<dbReference type="FunFam" id="3.40.50.720:FF:000084">
    <property type="entry name" value="Short-chain dehydrogenase reductase"/>
    <property type="match status" value="1"/>
</dbReference>
<evidence type="ECO:0000313" key="3">
    <source>
        <dbReference type="EMBL" id="MCC2031569.1"/>
    </source>
</evidence>
<dbReference type="SUPFAM" id="SSF51735">
    <property type="entry name" value="NAD(P)-binding Rossmann-fold domains"/>
    <property type="match status" value="1"/>
</dbReference>
<dbReference type="Gene3D" id="3.40.50.720">
    <property type="entry name" value="NAD(P)-binding Rossmann-like Domain"/>
    <property type="match status" value="1"/>
</dbReference>
<dbReference type="InterPro" id="IPR051122">
    <property type="entry name" value="SDR_DHRS6-like"/>
</dbReference>